<proteinExistence type="predicted"/>
<dbReference type="GO" id="GO:0006284">
    <property type="term" value="P:base-excision repair"/>
    <property type="evidence" value="ECO:0007669"/>
    <property type="project" value="InterPro"/>
</dbReference>
<dbReference type="PANTHER" id="PTHR47203">
    <property type="match status" value="1"/>
</dbReference>
<reference evidence="3" key="1">
    <citation type="submission" date="2015-07" db="EMBL/GenBank/DDBJ databases">
        <title>Transcriptome Assembly of Anthurium amnicola.</title>
        <authorList>
            <person name="Suzuki J."/>
        </authorList>
    </citation>
    <scope>NUCLEOTIDE SEQUENCE</scope>
</reference>
<dbReference type="InterPro" id="IPR003265">
    <property type="entry name" value="HhH-GPD_domain"/>
</dbReference>
<feature type="region of interest" description="Disordered" evidence="1">
    <location>
        <begin position="1"/>
        <end position="59"/>
    </location>
</feature>
<protein>
    <submittedName>
        <fullName evidence="3">Transcriptional activator DEMETER</fullName>
    </submittedName>
</protein>
<evidence type="ECO:0000259" key="2">
    <source>
        <dbReference type="SMART" id="SM00478"/>
    </source>
</evidence>
<evidence type="ECO:0000256" key="1">
    <source>
        <dbReference type="SAM" id="MobiDB-lite"/>
    </source>
</evidence>
<accession>A0A1D1XJX5</accession>
<dbReference type="PANTHER" id="PTHR47203:SF1">
    <property type="entry name" value="HYPOTHETICAL BASE EXCISION DNA REPAIR PROTEIN (EUROFUNG)"/>
    <property type="match status" value="1"/>
</dbReference>
<feature type="domain" description="HhH-GPD" evidence="2">
    <location>
        <begin position="118"/>
        <end position="275"/>
    </location>
</feature>
<dbReference type="Gene3D" id="1.10.1670.10">
    <property type="entry name" value="Helix-hairpin-Helix base-excision DNA repair enzymes (C-terminal)"/>
    <property type="match status" value="1"/>
</dbReference>
<dbReference type="Pfam" id="PF00730">
    <property type="entry name" value="HhH-GPD"/>
    <property type="match status" value="1"/>
</dbReference>
<dbReference type="SUPFAM" id="SSF48150">
    <property type="entry name" value="DNA-glycosylase"/>
    <property type="match status" value="1"/>
</dbReference>
<dbReference type="CDD" id="cd00056">
    <property type="entry name" value="ENDO3c"/>
    <property type="match status" value="1"/>
</dbReference>
<dbReference type="AlphaFoldDB" id="A0A1D1XJX5"/>
<dbReference type="Gene3D" id="1.10.340.30">
    <property type="entry name" value="Hypothetical protein, domain 2"/>
    <property type="match status" value="1"/>
</dbReference>
<name>A0A1D1XJX5_9ARAE</name>
<dbReference type="InterPro" id="IPR023170">
    <property type="entry name" value="HhH_base_excis_C"/>
</dbReference>
<dbReference type="SMART" id="SM00478">
    <property type="entry name" value="ENDO3c"/>
    <property type="match status" value="1"/>
</dbReference>
<sequence>MQKKRSRRRSDSDFPPKHRPLSVPASRPSSLPKTLEPPGPPPSPAAGPPREPYPDFALPTPEQCCAVRDDLLALHGFPTEFARYRAARTWKSRAEVGAADPAESGGETVLDGLVSTLLSQNTTETNSRRAFQSLKSAFPTWEQVLAAESISIESAIRCGGLAAMKAVRIKSILGSVMEKRGEMCLEYLRRMTVDEVKAELSCFKGIGPKTVACILMFHLQRDDFPVDTHVFRIAKAIGWIPAKADRERAYLHLNRRIPDDLKFDLNCLLVTHGKLCRSCSNKGNEQRRNPCLSCPLTSYYCGGC</sequence>
<gene>
    <name evidence="3" type="primary">DME_2</name>
    <name evidence="3" type="ORF">g.28820</name>
</gene>
<organism evidence="3">
    <name type="scientific">Anthurium amnicola</name>
    <dbReference type="NCBI Taxonomy" id="1678845"/>
    <lineage>
        <taxon>Eukaryota</taxon>
        <taxon>Viridiplantae</taxon>
        <taxon>Streptophyta</taxon>
        <taxon>Embryophyta</taxon>
        <taxon>Tracheophyta</taxon>
        <taxon>Spermatophyta</taxon>
        <taxon>Magnoliopsida</taxon>
        <taxon>Liliopsida</taxon>
        <taxon>Araceae</taxon>
        <taxon>Pothoideae</taxon>
        <taxon>Potheae</taxon>
        <taxon>Anthurium</taxon>
    </lineage>
</organism>
<feature type="compositionally biased region" description="Pro residues" evidence="1">
    <location>
        <begin position="35"/>
        <end position="51"/>
    </location>
</feature>
<dbReference type="InterPro" id="IPR011257">
    <property type="entry name" value="DNA_glycosylase"/>
</dbReference>
<evidence type="ECO:0000313" key="3">
    <source>
        <dbReference type="EMBL" id="JAT42631.1"/>
    </source>
</evidence>
<dbReference type="EMBL" id="GDJX01025305">
    <property type="protein sequence ID" value="JAT42631.1"/>
    <property type="molecule type" value="Transcribed_RNA"/>
</dbReference>
<dbReference type="GO" id="GO:0016787">
    <property type="term" value="F:hydrolase activity"/>
    <property type="evidence" value="ECO:0007669"/>
    <property type="project" value="UniProtKB-ARBA"/>
</dbReference>
<dbReference type="GO" id="GO:0140097">
    <property type="term" value="F:catalytic activity, acting on DNA"/>
    <property type="evidence" value="ECO:0007669"/>
    <property type="project" value="UniProtKB-ARBA"/>
</dbReference>